<reference evidence="2 3" key="1">
    <citation type="submission" date="2021-06" db="EMBL/GenBank/DDBJ databases">
        <title>Caerostris extrusa draft genome.</title>
        <authorList>
            <person name="Kono N."/>
            <person name="Arakawa K."/>
        </authorList>
    </citation>
    <scope>NUCLEOTIDE SEQUENCE [LARGE SCALE GENOMIC DNA]</scope>
</reference>
<dbReference type="AlphaFoldDB" id="A0AAV4PPN8"/>
<name>A0AAV4PPN8_CAEEX</name>
<keyword evidence="3" id="KW-1185">Reference proteome</keyword>
<evidence type="ECO:0000313" key="3">
    <source>
        <dbReference type="Proteomes" id="UP001054945"/>
    </source>
</evidence>
<evidence type="ECO:0000256" key="1">
    <source>
        <dbReference type="SAM" id="MobiDB-lite"/>
    </source>
</evidence>
<gene>
    <name evidence="2" type="ORF">CEXT_398731</name>
</gene>
<sequence length="120" mass="13711">MIVPLSINKRTDPPRGYKTREIEKRKTSSAENAAGRSRPPRPWRSAALILSPLRLVPMDGPPLLSRLKVALNGHVLRLLAKMHLRMQIIFFQRLCRQGMASHSILVPLLQQMFKLLLIEL</sequence>
<feature type="region of interest" description="Disordered" evidence="1">
    <location>
        <begin position="1"/>
        <end position="42"/>
    </location>
</feature>
<dbReference type="Proteomes" id="UP001054945">
    <property type="component" value="Unassembled WGS sequence"/>
</dbReference>
<dbReference type="EMBL" id="BPLR01004832">
    <property type="protein sequence ID" value="GIX97865.1"/>
    <property type="molecule type" value="Genomic_DNA"/>
</dbReference>
<feature type="compositionally biased region" description="Low complexity" evidence="1">
    <location>
        <begin position="33"/>
        <end position="42"/>
    </location>
</feature>
<protein>
    <submittedName>
        <fullName evidence="2">Uncharacterized protein</fullName>
    </submittedName>
</protein>
<evidence type="ECO:0000313" key="2">
    <source>
        <dbReference type="EMBL" id="GIX97865.1"/>
    </source>
</evidence>
<feature type="compositionally biased region" description="Basic and acidic residues" evidence="1">
    <location>
        <begin position="9"/>
        <end position="28"/>
    </location>
</feature>
<proteinExistence type="predicted"/>
<comment type="caution">
    <text evidence="2">The sequence shown here is derived from an EMBL/GenBank/DDBJ whole genome shotgun (WGS) entry which is preliminary data.</text>
</comment>
<organism evidence="2 3">
    <name type="scientific">Caerostris extrusa</name>
    <name type="common">Bark spider</name>
    <name type="synonym">Caerostris bankana</name>
    <dbReference type="NCBI Taxonomy" id="172846"/>
    <lineage>
        <taxon>Eukaryota</taxon>
        <taxon>Metazoa</taxon>
        <taxon>Ecdysozoa</taxon>
        <taxon>Arthropoda</taxon>
        <taxon>Chelicerata</taxon>
        <taxon>Arachnida</taxon>
        <taxon>Araneae</taxon>
        <taxon>Araneomorphae</taxon>
        <taxon>Entelegynae</taxon>
        <taxon>Araneoidea</taxon>
        <taxon>Araneidae</taxon>
        <taxon>Caerostris</taxon>
    </lineage>
</organism>
<accession>A0AAV4PPN8</accession>